<dbReference type="Gene3D" id="1.10.4100.10">
    <property type="entry name" value="2-methylcitrate dehydratase PrpD"/>
    <property type="match status" value="1"/>
</dbReference>
<keyword evidence="5" id="KW-1185">Reference proteome</keyword>
<dbReference type="RefSeq" id="WP_010046327.1">
    <property type="nucleotide sequence ID" value="NZ_CP025958.1"/>
</dbReference>
<feature type="domain" description="MmgE/PrpD C-terminal" evidence="3">
    <location>
        <begin position="270"/>
        <end position="443"/>
    </location>
</feature>
<reference evidence="4 5" key="1">
    <citation type="submission" date="2018-01" db="EMBL/GenBank/DDBJ databases">
        <title>G. obscuriglobus.</title>
        <authorList>
            <person name="Franke J."/>
            <person name="Blomberg W."/>
            <person name="Selmecki A."/>
        </authorList>
    </citation>
    <scope>NUCLEOTIDE SEQUENCE [LARGE SCALE GENOMIC DNA]</scope>
    <source>
        <strain evidence="4 5">DSM 5831</strain>
    </source>
</reference>
<dbReference type="SUPFAM" id="SSF103378">
    <property type="entry name" value="2-methylcitrate dehydratase PrpD"/>
    <property type="match status" value="1"/>
</dbReference>
<dbReference type="PANTHER" id="PTHR16943">
    <property type="entry name" value="2-METHYLCITRATE DEHYDRATASE-RELATED"/>
    <property type="match status" value="1"/>
</dbReference>
<dbReference type="AlphaFoldDB" id="A0A2Z3HBK0"/>
<accession>A0A2Z3HBK0</accession>
<evidence type="ECO:0000313" key="5">
    <source>
        <dbReference type="Proteomes" id="UP000245802"/>
    </source>
</evidence>
<dbReference type="GO" id="GO:0016829">
    <property type="term" value="F:lyase activity"/>
    <property type="evidence" value="ECO:0007669"/>
    <property type="project" value="InterPro"/>
</dbReference>
<evidence type="ECO:0000259" key="3">
    <source>
        <dbReference type="Pfam" id="PF19305"/>
    </source>
</evidence>
<dbReference type="InterPro" id="IPR005656">
    <property type="entry name" value="MmgE_PrpD"/>
</dbReference>
<feature type="domain" description="MmgE/PrpD N-terminal" evidence="2">
    <location>
        <begin position="9"/>
        <end position="242"/>
    </location>
</feature>
<dbReference type="KEGG" id="gog:C1280_21300"/>
<dbReference type="PANTHER" id="PTHR16943:SF8">
    <property type="entry name" value="2-METHYLCITRATE DEHYDRATASE"/>
    <property type="match status" value="1"/>
</dbReference>
<comment type="similarity">
    <text evidence="1">Belongs to the PrpD family.</text>
</comment>
<dbReference type="Pfam" id="PF03972">
    <property type="entry name" value="MmgE_PrpD_N"/>
    <property type="match status" value="1"/>
</dbReference>
<dbReference type="EMBL" id="CP025958">
    <property type="protein sequence ID" value="AWM42331.1"/>
    <property type="molecule type" value="Genomic_DNA"/>
</dbReference>
<proteinExistence type="inferred from homology"/>
<name>A0A2Z3HBK0_9BACT</name>
<gene>
    <name evidence="4" type="ORF">C1280_21300</name>
</gene>
<evidence type="ECO:0000256" key="1">
    <source>
        <dbReference type="ARBA" id="ARBA00006174"/>
    </source>
</evidence>
<dbReference type="OrthoDB" id="9797528at2"/>
<sequence length="457" mass="49069">MSSPTLAARLAGYAAGLTFESLTREAVHETKRRFIDSFATAIGAMPAEAYAIAKKCAARVSSTPGASLLGGGKSSIEWATFVNGLLIRYLDFNDTYLSKEPAHPSDNLAAVLAVGEAVGAGGKDLITAAVLAYEIQCRFCDAASLRKHGVDHVTYGAISSAVAAAKLMKLDVTKLTHTVGLAGVCNVALRQTRSGELSMWKGCAFANAARNGVFAATLAADGMTGPAPIFEGDLGFFKLVAREAFTPAPFGGESGNADGFMINKTYIKFWPAEYHSQSAIDAALQIRVELGGDVSQVQRIDIATFEASYNIIGKYPEAWAPKTRETADHSLPYCTAAALYDGDVYLETFDEPHFTDAKRVAFTGKVKVTHDGTLDPRYPHGIPNRITVTLNDGRTLVREVEFPRGHAGNPMTDAEVEAKFRRVAEPRYGKARADEILARCWELETLTSVTDLIALVD</sequence>
<dbReference type="InterPro" id="IPR042183">
    <property type="entry name" value="MmgE/PrpD_sf_1"/>
</dbReference>
<dbReference type="Gene3D" id="3.30.1330.120">
    <property type="entry name" value="2-methylcitrate dehydratase PrpD"/>
    <property type="match status" value="1"/>
</dbReference>
<dbReference type="InterPro" id="IPR045336">
    <property type="entry name" value="MmgE_PrpD_N"/>
</dbReference>
<protein>
    <submittedName>
        <fullName evidence="4">MmgE/PrpD family protein</fullName>
    </submittedName>
</protein>
<dbReference type="InterPro" id="IPR045337">
    <property type="entry name" value="MmgE_PrpD_C"/>
</dbReference>
<organism evidence="4 5">
    <name type="scientific">Gemmata obscuriglobus</name>
    <dbReference type="NCBI Taxonomy" id="114"/>
    <lineage>
        <taxon>Bacteria</taxon>
        <taxon>Pseudomonadati</taxon>
        <taxon>Planctomycetota</taxon>
        <taxon>Planctomycetia</taxon>
        <taxon>Gemmatales</taxon>
        <taxon>Gemmataceae</taxon>
        <taxon>Gemmata</taxon>
    </lineage>
</organism>
<dbReference type="InterPro" id="IPR042188">
    <property type="entry name" value="MmgE/PrpD_sf_2"/>
</dbReference>
<evidence type="ECO:0000313" key="4">
    <source>
        <dbReference type="EMBL" id="AWM42331.1"/>
    </source>
</evidence>
<dbReference type="Proteomes" id="UP000245802">
    <property type="component" value="Chromosome"/>
</dbReference>
<dbReference type="Pfam" id="PF19305">
    <property type="entry name" value="MmgE_PrpD_C"/>
    <property type="match status" value="1"/>
</dbReference>
<evidence type="ECO:0000259" key="2">
    <source>
        <dbReference type="Pfam" id="PF03972"/>
    </source>
</evidence>
<dbReference type="InterPro" id="IPR036148">
    <property type="entry name" value="MmgE/PrpD_sf"/>
</dbReference>